<proteinExistence type="predicted"/>
<organism evidence="1 2">
    <name type="scientific">Triticum urartu</name>
    <name type="common">Red wild einkorn</name>
    <name type="synonym">Crithodium urartu</name>
    <dbReference type="NCBI Taxonomy" id="4572"/>
    <lineage>
        <taxon>Eukaryota</taxon>
        <taxon>Viridiplantae</taxon>
        <taxon>Streptophyta</taxon>
        <taxon>Embryophyta</taxon>
        <taxon>Tracheophyta</taxon>
        <taxon>Spermatophyta</taxon>
        <taxon>Magnoliopsida</taxon>
        <taxon>Liliopsida</taxon>
        <taxon>Poales</taxon>
        <taxon>Poaceae</taxon>
        <taxon>BOP clade</taxon>
        <taxon>Pooideae</taxon>
        <taxon>Triticodae</taxon>
        <taxon>Triticeae</taxon>
        <taxon>Triticinae</taxon>
        <taxon>Triticum</taxon>
    </lineage>
</organism>
<name>A0A8R7PZE3_TRIUA</name>
<dbReference type="Proteomes" id="UP000015106">
    <property type="component" value="Chromosome 3"/>
</dbReference>
<keyword evidence="2" id="KW-1185">Reference proteome</keyword>
<protein>
    <submittedName>
        <fullName evidence="1">Uncharacterized protein</fullName>
    </submittedName>
</protein>
<evidence type="ECO:0000313" key="1">
    <source>
        <dbReference type="EnsemblPlants" id="TuG1812G0300005553.01.T01"/>
    </source>
</evidence>
<dbReference type="AlphaFoldDB" id="A0A8R7PZE3"/>
<reference evidence="1" key="2">
    <citation type="submission" date="2018-03" db="EMBL/GenBank/DDBJ databases">
        <title>The Triticum urartu genome reveals the dynamic nature of wheat genome evolution.</title>
        <authorList>
            <person name="Ling H."/>
            <person name="Ma B."/>
            <person name="Shi X."/>
            <person name="Liu H."/>
            <person name="Dong L."/>
            <person name="Sun H."/>
            <person name="Cao Y."/>
            <person name="Gao Q."/>
            <person name="Zheng S."/>
            <person name="Li Y."/>
            <person name="Yu Y."/>
            <person name="Du H."/>
            <person name="Qi M."/>
            <person name="Li Y."/>
            <person name="Yu H."/>
            <person name="Cui Y."/>
            <person name="Wang N."/>
            <person name="Chen C."/>
            <person name="Wu H."/>
            <person name="Zhao Y."/>
            <person name="Zhang J."/>
            <person name="Li Y."/>
            <person name="Zhou W."/>
            <person name="Zhang B."/>
            <person name="Hu W."/>
            <person name="Eijk M."/>
            <person name="Tang J."/>
            <person name="Witsenboer H."/>
            <person name="Zhao S."/>
            <person name="Li Z."/>
            <person name="Zhang A."/>
            <person name="Wang D."/>
            <person name="Liang C."/>
        </authorList>
    </citation>
    <scope>NUCLEOTIDE SEQUENCE [LARGE SCALE GENOMIC DNA]</scope>
    <source>
        <strain evidence="1">cv. G1812</strain>
    </source>
</reference>
<reference evidence="1" key="3">
    <citation type="submission" date="2022-06" db="UniProtKB">
        <authorList>
            <consortium name="EnsemblPlants"/>
        </authorList>
    </citation>
    <scope>IDENTIFICATION</scope>
</reference>
<dbReference type="EnsemblPlants" id="TuG1812G0300005553.01.T01">
    <property type="protein sequence ID" value="TuG1812G0300005553.01.T01"/>
    <property type="gene ID" value="TuG1812G0300005553.01"/>
</dbReference>
<reference evidence="2" key="1">
    <citation type="journal article" date="2013" name="Nature">
        <title>Draft genome of the wheat A-genome progenitor Triticum urartu.</title>
        <authorList>
            <person name="Ling H.Q."/>
            <person name="Zhao S."/>
            <person name="Liu D."/>
            <person name="Wang J."/>
            <person name="Sun H."/>
            <person name="Zhang C."/>
            <person name="Fan H."/>
            <person name="Li D."/>
            <person name="Dong L."/>
            <person name="Tao Y."/>
            <person name="Gao C."/>
            <person name="Wu H."/>
            <person name="Li Y."/>
            <person name="Cui Y."/>
            <person name="Guo X."/>
            <person name="Zheng S."/>
            <person name="Wang B."/>
            <person name="Yu K."/>
            <person name="Liang Q."/>
            <person name="Yang W."/>
            <person name="Lou X."/>
            <person name="Chen J."/>
            <person name="Feng M."/>
            <person name="Jian J."/>
            <person name="Zhang X."/>
            <person name="Luo G."/>
            <person name="Jiang Y."/>
            <person name="Liu J."/>
            <person name="Wang Z."/>
            <person name="Sha Y."/>
            <person name="Zhang B."/>
            <person name="Wu H."/>
            <person name="Tang D."/>
            <person name="Shen Q."/>
            <person name="Xue P."/>
            <person name="Zou S."/>
            <person name="Wang X."/>
            <person name="Liu X."/>
            <person name="Wang F."/>
            <person name="Yang Y."/>
            <person name="An X."/>
            <person name="Dong Z."/>
            <person name="Zhang K."/>
            <person name="Zhang X."/>
            <person name="Luo M.C."/>
            <person name="Dvorak J."/>
            <person name="Tong Y."/>
            <person name="Wang J."/>
            <person name="Yang H."/>
            <person name="Li Z."/>
            <person name="Wang D."/>
            <person name="Zhang A."/>
            <person name="Wang J."/>
        </authorList>
    </citation>
    <scope>NUCLEOTIDE SEQUENCE</scope>
    <source>
        <strain evidence="2">cv. G1812</strain>
    </source>
</reference>
<dbReference type="Gramene" id="TuG1812G0300005553.01.T01">
    <property type="protein sequence ID" value="TuG1812G0300005553.01.T01"/>
    <property type="gene ID" value="TuG1812G0300005553.01"/>
</dbReference>
<evidence type="ECO:0000313" key="2">
    <source>
        <dbReference type="Proteomes" id="UP000015106"/>
    </source>
</evidence>
<accession>A0A8R7PZE3</accession>
<sequence>MSRSHLWANIRKGVKQISPWSYKPT</sequence>